<dbReference type="EMBL" id="LT603033">
    <property type="protein sequence ID" value="SCA80163.1"/>
    <property type="molecule type" value="Genomic_DNA"/>
</dbReference>
<accession>A0A1C3S6P5</accession>
<reference evidence="1 2" key="1">
    <citation type="submission" date="2016-07" db="EMBL/GenBank/DDBJ databases">
        <authorList>
            <person name="Millard A."/>
        </authorList>
    </citation>
    <scope>NUCLEOTIDE SEQUENCE [LARGE SCALE GENOMIC DNA]</scope>
</reference>
<sequence length="113" mass="12676">MTISIAQSNFENEIIAQVLRLNDGRAEINYGFNSGGCENYQYFVTADGGVLGINTVIVNIQKINFNDPDDSQFYITGVDVNYEDDSLTDDYTGERLESAYGEDDYQSVPEDFE</sequence>
<organism evidence="1 2">
    <name type="scientific">Escherichia phage vB_Eco_slurp01</name>
    <dbReference type="NCBI Taxonomy" id="1874688"/>
    <lineage>
        <taxon>Viruses</taxon>
        <taxon>Duplodnaviria</taxon>
        <taxon>Heunggongvirae</taxon>
        <taxon>Uroviricota</taxon>
        <taxon>Caudoviricetes</taxon>
        <taxon>Asteriusvirus</taxon>
        <taxon>Asteriusvirus PBECO4</taxon>
    </lineage>
</organism>
<protein>
    <submittedName>
        <fullName evidence="1">Uncharacterized protein</fullName>
    </submittedName>
</protein>
<dbReference type="Proteomes" id="UP000279386">
    <property type="component" value="Segment"/>
</dbReference>
<name>A0A1C3S6P5_9CAUD</name>
<evidence type="ECO:0000313" key="2">
    <source>
        <dbReference type="Proteomes" id="UP000279386"/>
    </source>
</evidence>
<proteinExistence type="predicted"/>
<evidence type="ECO:0000313" key="1">
    <source>
        <dbReference type="EMBL" id="SCA80163.1"/>
    </source>
</evidence>
<gene>
    <name evidence="1" type="ORF">PSLUR01_00186</name>
</gene>